<dbReference type="GO" id="GO:0005783">
    <property type="term" value="C:endoplasmic reticulum"/>
    <property type="evidence" value="ECO:0007669"/>
    <property type="project" value="TreeGrafter"/>
</dbReference>
<accession>A0A9P1IIK4</accession>
<comment type="domain">
    <text evidence="10">The DHHC domain is required for palmitoyltransferase activity.</text>
</comment>
<keyword evidence="5 10" id="KW-0472">Membrane</keyword>
<gene>
    <name evidence="12" type="ORF">CAMP_LOCUS7897</name>
</gene>
<evidence type="ECO:0000256" key="9">
    <source>
        <dbReference type="ARBA" id="ARBA00048048"/>
    </source>
</evidence>
<feature type="domain" description="Palmitoyltransferase DHHC" evidence="11">
    <location>
        <begin position="77"/>
        <end position="193"/>
    </location>
</feature>
<keyword evidence="7" id="KW-0449">Lipoprotein</keyword>
<evidence type="ECO:0000256" key="8">
    <source>
        <dbReference type="ARBA" id="ARBA00023315"/>
    </source>
</evidence>
<dbReference type="PROSITE" id="PS50216">
    <property type="entry name" value="DHHC"/>
    <property type="match status" value="1"/>
</dbReference>
<dbReference type="PANTHER" id="PTHR22883">
    <property type="entry name" value="ZINC FINGER DHHC DOMAIN CONTAINING PROTEIN"/>
    <property type="match status" value="1"/>
</dbReference>
<reference evidence="12" key="1">
    <citation type="submission" date="2022-11" db="EMBL/GenBank/DDBJ databases">
        <authorList>
            <person name="Kikuchi T."/>
        </authorList>
    </citation>
    <scope>NUCLEOTIDE SEQUENCE</scope>
    <source>
        <strain evidence="12">PS1010</strain>
    </source>
</reference>
<feature type="transmembrane region" description="Helical" evidence="10">
    <location>
        <begin position="45"/>
        <end position="65"/>
    </location>
</feature>
<comment type="catalytic activity">
    <reaction evidence="9 10">
        <text>L-cysteinyl-[protein] + hexadecanoyl-CoA = S-hexadecanoyl-L-cysteinyl-[protein] + CoA</text>
        <dbReference type="Rhea" id="RHEA:36683"/>
        <dbReference type="Rhea" id="RHEA-COMP:10131"/>
        <dbReference type="Rhea" id="RHEA-COMP:11032"/>
        <dbReference type="ChEBI" id="CHEBI:29950"/>
        <dbReference type="ChEBI" id="CHEBI:57287"/>
        <dbReference type="ChEBI" id="CHEBI:57379"/>
        <dbReference type="ChEBI" id="CHEBI:74151"/>
        <dbReference type="EC" id="2.3.1.225"/>
    </reaction>
</comment>
<keyword evidence="6" id="KW-0564">Palmitate</keyword>
<evidence type="ECO:0000313" key="13">
    <source>
        <dbReference type="Proteomes" id="UP001152747"/>
    </source>
</evidence>
<keyword evidence="8 10" id="KW-0012">Acyltransferase</keyword>
<dbReference type="Pfam" id="PF01529">
    <property type="entry name" value="DHHC"/>
    <property type="match status" value="1"/>
</dbReference>
<name>A0A9P1IIK4_9PELO</name>
<dbReference type="OrthoDB" id="4096362at2759"/>
<dbReference type="EC" id="2.3.1.225" evidence="10"/>
<dbReference type="AlphaFoldDB" id="A0A9P1IIK4"/>
<dbReference type="PANTHER" id="PTHR22883:SF43">
    <property type="entry name" value="PALMITOYLTRANSFERASE APP"/>
    <property type="match status" value="1"/>
</dbReference>
<evidence type="ECO:0000256" key="4">
    <source>
        <dbReference type="ARBA" id="ARBA00022989"/>
    </source>
</evidence>
<organism evidence="12 13">
    <name type="scientific">Caenorhabditis angaria</name>
    <dbReference type="NCBI Taxonomy" id="860376"/>
    <lineage>
        <taxon>Eukaryota</taxon>
        <taxon>Metazoa</taxon>
        <taxon>Ecdysozoa</taxon>
        <taxon>Nematoda</taxon>
        <taxon>Chromadorea</taxon>
        <taxon>Rhabditida</taxon>
        <taxon>Rhabditina</taxon>
        <taxon>Rhabditomorpha</taxon>
        <taxon>Rhabditoidea</taxon>
        <taxon>Rhabditidae</taxon>
        <taxon>Peloderinae</taxon>
        <taxon>Caenorhabditis</taxon>
    </lineage>
</organism>
<feature type="transmembrane region" description="Helical" evidence="10">
    <location>
        <begin position="5"/>
        <end position="25"/>
    </location>
</feature>
<dbReference type="InterPro" id="IPR001594">
    <property type="entry name" value="Palmitoyltrfase_DHHC"/>
</dbReference>
<dbReference type="GO" id="GO:0006612">
    <property type="term" value="P:protein targeting to membrane"/>
    <property type="evidence" value="ECO:0007669"/>
    <property type="project" value="TreeGrafter"/>
</dbReference>
<dbReference type="GO" id="GO:0005794">
    <property type="term" value="C:Golgi apparatus"/>
    <property type="evidence" value="ECO:0007669"/>
    <property type="project" value="TreeGrafter"/>
</dbReference>
<evidence type="ECO:0000256" key="1">
    <source>
        <dbReference type="ARBA" id="ARBA00004127"/>
    </source>
</evidence>
<evidence type="ECO:0000256" key="3">
    <source>
        <dbReference type="ARBA" id="ARBA00022692"/>
    </source>
</evidence>
<dbReference type="EMBL" id="CANHGI010000003">
    <property type="protein sequence ID" value="CAI5445260.1"/>
    <property type="molecule type" value="Genomic_DNA"/>
</dbReference>
<evidence type="ECO:0000259" key="11">
    <source>
        <dbReference type="Pfam" id="PF01529"/>
    </source>
</evidence>
<sequence>MCKYFLVIFSWTLIILCSTCFYWFFSKNLIEKWKFGKIFLISDSLIFLLVIINFLLVMCLDPGYIQIEISRISFVENGDFCENCRIYRPPRSHHCKYCNRCIEIFDHHCPVVNNCIGKLNYKYYFTFLLSLFLHITLIFFICVLHIWTSNNQNSEYLCSWILLGVSIVSGIYVFSLLYLHLKLIFLGKTTREYN</sequence>
<proteinExistence type="inferred from homology"/>
<dbReference type="InterPro" id="IPR039859">
    <property type="entry name" value="PFA4/ZDH16/20/ERF2-like"/>
</dbReference>
<keyword evidence="4 10" id="KW-1133">Transmembrane helix</keyword>
<evidence type="ECO:0000256" key="6">
    <source>
        <dbReference type="ARBA" id="ARBA00023139"/>
    </source>
</evidence>
<dbReference type="GO" id="GO:0019706">
    <property type="term" value="F:protein-cysteine S-palmitoyltransferase activity"/>
    <property type="evidence" value="ECO:0007669"/>
    <property type="project" value="UniProtKB-EC"/>
</dbReference>
<feature type="transmembrane region" description="Helical" evidence="10">
    <location>
        <begin position="159"/>
        <end position="181"/>
    </location>
</feature>
<evidence type="ECO:0000256" key="10">
    <source>
        <dbReference type="RuleBase" id="RU079119"/>
    </source>
</evidence>
<keyword evidence="2 10" id="KW-0808">Transferase</keyword>
<evidence type="ECO:0000313" key="12">
    <source>
        <dbReference type="EMBL" id="CAI5445260.1"/>
    </source>
</evidence>
<comment type="subcellular location">
    <subcellularLocation>
        <location evidence="1">Endomembrane system</location>
        <topology evidence="1">Multi-pass membrane protein</topology>
    </subcellularLocation>
</comment>
<protein>
    <recommendedName>
        <fullName evidence="10">Palmitoyltransferase</fullName>
        <ecNumber evidence="10">2.3.1.225</ecNumber>
    </recommendedName>
</protein>
<dbReference type="Proteomes" id="UP001152747">
    <property type="component" value="Unassembled WGS sequence"/>
</dbReference>
<feature type="transmembrane region" description="Helical" evidence="10">
    <location>
        <begin position="123"/>
        <end position="147"/>
    </location>
</feature>
<comment type="caution">
    <text evidence="12">The sequence shown here is derived from an EMBL/GenBank/DDBJ whole genome shotgun (WGS) entry which is preliminary data.</text>
</comment>
<keyword evidence="3 10" id="KW-0812">Transmembrane</keyword>
<evidence type="ECO:0000256" key="2">
    <source>
        <dbReference type="ARBA" id="ARBA00022679"/>
    </source>
</evidence>
<keyword evidence="13" id="KW-1185">Reference proteome</keyword>
<evidence type="ECO:0000256" key="7">
    <source>
        <dbReference type="ARBA" id="ARBA00023288"/>
    </source>
</evidence>
<comment type="similarity">
    <text evidence="10">Belongs to the DHHC palmitoyltransferase family.</text>
</comment>
<evidence type="ECO:0000256" key="5">
    <source>
        <dbReference type="ARBA" id="ARBA00023136"/>
    </source>
</evidence>